<sequence>MKMLNKKQAGLWAILLMPFSLNASNVSFLKYAVIADFTEGDVTQLQREYLQVLKENKPGDIHIWKNTKTENGGDITVIKQYKQNDNSCKRLKFKNKSKTQSAVSYFNFCLIEKKWQLVN</sequence>
<accession>A0A3B0YFX8</accession>
<protein>
    <recommendedName>
        <fullName evidence="2">Surface antigen domain-containing protein</fullName>
    </recommendedName>
</protein>
<reference evidence="1" key="1">
    <citation type="submission" date="2018-06" db="EMBL/GenBank/DDBJ databases">
        <authorList>
            <person name="Zhirakovskaya E."/>
        </authorList>
    </citation>
    <scope>NUCLEOTIDE SEQUENCE</scope>
</reference>
<evidence type="ECO:0000313" key="1">
    <source>
        <dbReference type="EMBL" id="VAW67694.1"/>
    </source>
</evidence>
<proteinExistence type="predicted"/>
<evidence type="ECO:0008006" key="2">
    <source>
        <dbReference type="Google" id="ProtNLM"/>
    </source>
</evidence>
<dbReference type="AlphaFoldDB" id="A0A3B0YFX8"/>
<gene>
    <name evidence="1" type="ORF">MNBD_GAMMA08-1899</name>
</gene>
<dbReference type="EMBL" id="UOFH01000402">
    <property type="protein sequence ID" value="VAW67694.1"/>
    <property type="molecule type" value="Genomic_DNA"/>
</dbReference>
<name>A0A3B0YFX8_9ZZZZ</name>
<organism evidence="1">
    <name type="scientific">hydrothermal vent metagenome</name>
    <dbReference type="NCBI Taxonomy" id="652676"/>
    <lineage>
        <taxon>unclassified sequences</taxon>
        <taxon>metagenomes</taxon>
        <taxon>ecological metagenomes</taxon>
    </lineage>
</organism>